<feature type="transmembrane region" description="Helical" evidence="7">
    <location>
        <begin position="24"/>
        <end position="49"/>
    </location>
</feature>
<dbReference type="AlphaFoldDB" id="B8MKF5"/>
<feature type="transmembrane region" description="Helical" evidence="7">
    <location>
        <begin position="384"/>
        <end position="403"/>
    </location>
</feature>
<dbReference type="GO" id="GO:0005886">
    <property type="term" value="C:plasma membrane"/>
    <property type="evidence" value="ECO:0007669"/>
    <property type="project" value="TreeGrafter"/>
</dbReference>
<evidence type="ECO:0000256" key="4">
    <source>
        <dbReference type="ARBA" id="ARBA00022989"/>
    </source>
</evidence>
<feature type="compositionally biased region" description="Polar residues" evidence="6">
    <location>
        <begin position="565"/>
        <end position="575"/>
    </location>
</feature>
<dbReference type="InterPro" id="IPR005829">
    <property type="entry name" value="Sugar_transporter_CS"/>
</dbReference>
<evidence type="ECO:0000256" key="1">
    <source>
        <dbReference type="ARBA" id="ARBA00004141"/>
    </source>
</evidence>
<organism evidence="9 10">
    <name type="scientific">Talaromyces stipitatus (strain ATCC 10500 / CBS 375.48 / QM 6759 / NRRL 1006)</name>
    <name type="common">Penicillium stipitatum</name>
    <dbReference type="NCBI Taxonomy" id="441959"/>
    <lineage>
        <taxon>Eukaryota</taxon>
        <taxon>Fungi</taxon>
        <taxon>Dikarya</taxon>
        <taxon>Ascomycota</taxon>
        <taxon>Pezizomycotina</taxon>
        <taxon>Eurotiomycetes</taxon>
        <taxon>Eurotiomycetidae</taxon>
        <taxon>Eurotiales</taxon>
        <taxon>Trichocomaceae</taxon>
        <taxon>Talaromyces</taxon>
        <taxon>Talaromyces sect. Talaromyces</taxon>
    </lineage>
</organism>
<keyword evidence="4 7" id="KW-1133">Transmembrane helix</keyword>
<sequence length="584" mass="62826">MASQPAIVSSSPEEPMSRINSKTFICLVAVNLIYLAQLTSVIGTGFLAQSMAQAVGGTDKTVWYSSCITIMTVALNPPISQAADYWGRKPILIASSLIGVAGSIIVSRAQNSGTIIAGFAVLGLNFGCQSVILAVLSEVLPRHWRPIGQASSSIASSVGASIGLLIGGGLLQHGNLTNYRIYWYILAGFYVVATLGCFIGYNPPPRAVQASLSTSEKLYRLDWVGYLLFAPGLALFSMALAWSKNPYSWNSANILAPFIIGIVAMILFVVYEWRFKKDGILHHDLWTNRNLAISLLIMFVEGLAFFAANSYFVFEIIVLYDASILSAGTNFSIMFFTGLAFSPIFGLWSSKLKTMRPQLILGCVFLLLFFILLATVKIDTPRYAFWIFPITSGIALVSILPISMVSAQLTTSSELISLASALMITVRSLGGAIGLAINNAVLNDTLDTELPKKVGAAVLALGLPPSSLPELIRALATQSKAAVAAVPGITPEIAQAAVVAMKRAYLMAFRNAWIVSAAFCAVLVLASIFIKEQRADFDARIDAPMDVVSYDLKAKDMEMTVENNGQKETSVQHNENAALADDNN</sequence>
<reference evidence="10" key="1">
    <citation type="journal article" date="2015" name="Genome Announc.">
        <title>Genome sequence of the AIDS-associated pathogen Penicillium marneffei (ATCC18224) and its near taxonomic relative Talaromyces stipitatus (ATCC10500).</title>
        <authorList>
            <person name="Nierman W.C."/>
            <person name="Fedorova-Abrams N.D."/>
            <person name="Andrianopoulos A."/>
        </authorList>
    </citation>
    <scope>NUCLEOTIDE SEQUENCE [LARGE SCALE GENOMIC DNA]</scope>
    <source>
        <strain evidence="10">ATCC 10500 / CBS 375.48 / QM 6759 / NRRL 1006</strain>
    </source>
</reference>
<dbReference type="PROSITE" id="PS50850">
    <property type="entry name" value="MFS"/>
    <property type="match status" value="1"/>
</dbReference>
<dbReference type="PANTHER" id="PTHR23501:SF195">
    <property type="entry name" value="PEP5"/>
    <property type="match status" value="1"/>
</dbReference>
<dbReference type="OMA" id="FIVYEWR"/>
<evidence type="ECO:0000256" key="3">
    <source>
        <dbReference type="ARBA" id="ARBA00022692"/>
    </source>
</evidence>
<accession>B8MKF5</accession>
<feature type="transmembrane region" description="Helical" evidence="7">
    <location>
        <begin position="415"/>
        <end position="437"/>
    </location>
</feature>
<feature type="transmembrane region" description="Helical" evidence="7">
    <location>
        <begin position="512"/>
        <end position="530"/>
    </location>
</feature>
<evidence type="ECO:0000313" key="10">
    <source>
        <dbReference type="Proteomes" id="UP000001745"/>
    </source>
</evidence>
<keyword evidence="2" id="KW-0813">Transport</keyword>
<keyword evidence="10" id="KW-1185">Reference proteome</keyword>
<evidence type="ECO:0000256" key="7">
    <source>
        <dbReference type="SAM" id="Phobius"/>
    </source>
</evidence>
<dbReference type="Gene3D" id="1.20.1250.20">
    <property type="entry name" value="MFS general substrate transporter like domains"/>
    <property type="match status" value="2"/>
</dbReference>
<evidence type="ECO:0000256" key="6">
    <source>
        <dbReference type="SAM" id="MobiDB-lite"/>
    </source>
</evidence>
<evidence type="ECO:0000256" key="5">
    <source>
        <dbReference type="ARBA" id="ARBA00023136"/>
    </source>
</evidence>
<dbReference type="Proteomes" id="UP000001745">
    <property type="component" value="Unassembled WGS sequence"/>
</dbReference>
<feature type="transmembrane region" description="Helical" evidence="7">
    <location>
        <begin position="181"/>
        <end position="202"/>
    </location>
</feature>
<feature type="region of interest" description="Disordered" evidence="6">
    <location>
        <begin position="565"/>
        <end position="584"/>
    </location>
</feature>
<feature type="transmembrane region" description="Helical" evidence="7">
    <location>
        <begin position="324"/>
        <end position="347"/>
    </location>
</feature>
<dbReference type="eggNOG" id="KOG0254">
    <property type="taxonomic scope" value="Eukaryota"/>
</dbReference>
<dbReference type="GO" id="GO:0022857">
    <property type="term" value="F:transmembrane transporter activity"/>
    <property type="evidence" value="ECO:0007669"/>
    <property type="project" value="InterPro"/>
</dbReference>
<dbReference type="SUPFAM" id="SSF103473">
    <property type="entry name" value="MFS general substrate transporter"/>
    <property type="match status" value="1"/>
</dbReference>
<feature type="transmembrane region" description="Helical" evidence="7">
    <location>
        <begin position="291"/>
        <end position="312"/>
    </location>
</feature>
<dbReference type="VEuPathDB" id="FungiDB:TSTA_047560"/>
<proteinExistence type="predicted"/>
<dbReference type="PhylomeDB" id="B8MKF5"/>
<dbReference type="InParanoid" id="B8MKF5"/>
<evidence type="ECO:0000259" key="8">
    <source>
        <dbReference type="PROSITE" id="PS50850"/>
    </source>
</evidence>
<feature type="transmembrane region" description="Helical" evidence="7">
    <location>
        <begin position="254"/>
        <end position="271"/>
    </location>
</feature>
<dbReference type="EMBL" id="EQ962657">
    <property type="protein sequence ID" value="EED15310.1"/>
    <property type="molecule type" value="Genomic_DNA"/>
</dbReference>
<dbReference type="OrthoDB" id="2587356at2759"/>
<gene>
    <name evidence="9" type="ORF">TSTA_047560</name>
</gene>
<evidence type="ECO:0000313" key="9">
    <source>
        <dbReference type="EMBL" id="EED15310.1"/>
    </source>
</evidence>
<keyword evidence="3 7" id="KW-0812">Transmembrane</keyword>
<name>B8MKF5_TALSN</name>
<dbReference type="HOGENOM" id="CLU_000960_25_1_1"/>
<feature type="transmembrane region" description="Helical" evidence="7">
    <location>
        <begin position="359"/>
        <end position="378"/>
    </location>
</feature>
<feature type="transmembrane region" description="Helical" evidence="7">
    <location>
        <begin position="91"/>
        <end position="109"/>
    </location>
</feature>
<comment type="subcellular location">
    <subcellularLocation>
        <location evidence="1">Membrane</location>
        <topology evidence="1">Multi-pass membrane protein</topology>
    </subcellularLocation>
</comment>
<dbReference type="InterPro" id="IPR020846">
    <property type="entry name" value="MFS_dom"/>
</dbReference>
<feature type="transmembrane region" description="Helical" evidence="7">
    <location>
        <begin position="148"/>
        <end position="169"/>
    </location>
</feature>
<dbReference type="GeneID" id="8099306"/>
<evidence type="ECO:0000256" key="2">
    <source>
        <dbReference type="ARBA" id="ARBA00022448"/>
    </source>
</evidence>
<feature type="transmembrane region" description="Helical" evidence="7">
    <location>
        <begin position="223"/>
        <end position="242"/>
    </location>
</feature>
<dbReference type="InterPro" id="IPR036259">
    <property type="entry name" value="MFS_trans_sf"/>
</dbReference>
<feature type="domain" description="Major facilitator superfamily (MFS) profile" evidence="8">
    <location>
        <begin position="24"/>
        <end position="535"/>
    </location>
</feature>
<protein>
    <submittedName>
        <fullName evidence="9">Siderophore iron transporter, putative</fullName>
    </submittedName>
</protein>
<dbReference type="PROSITE" id="PS00216">
    <property type="entry name" value="SUGAR_TRANSPORT_1"/>
    <property type="match status" value="1"/>
</dbReference>
<dbReference type="PANTHER" id="PTHR23501">
    <property type="entry name" value="MAJOR FACILITATOR SUPERFAMILY"/>
    <property type="match status" value="1"/>
</dbReference>
<dbReference type="InterPro" id="IPR010573">
    <property type="entry name" value="MFS_Str1/Tri12-like"/>
</dbReference>
<keyword evidence="5 7" id="KW-0472">Membrane</keyword>
<feature type="transmembrane region" description="Helical" evidence="7">
    <location>
        <begin position="115"/>
        <end position="136"/>
    </location>
</feature>
<dbReference type="RefSeq" id="XP_002485263.1">
    <property type="nucleotide sequence ID" value="XM_002485218.1"/>
</dbReference>
<dbReference type="Pfam" id="PF06609">
    <property type="entry name" value="TRI12"/>
    <property type="match status" value="1"/>
</dbReference>